<dbReference type="InterPro" id="IPR001876">
    <property type="entry name" value="Znf_RanBP2"/>
</dbReference>
<feature type="compositionally biased region" description="Basic residues" evidence="5">
    <location>
        <begin position="54"/>
        <end position="66"/>
    </location>
</feature>
<dbReference type="OrthoDB" id="272959at2759"/>
<keyword evidence="3" id="KW-0862">Zinc</keyword>
<feature type="compositionally biased region" description="Low complexity" evidence="5">
    <location>
        <begin position="430"/>
        <end position="451"/>
    </location>
</feature>
<accession>A0A0M9G1I0</accession>
<dbReference type="GO" id="GO:0008270">
    <property type="term" value="F:zinc ion binding"/>
    <property type="evidence" value="ECO:0007669"/>
    <property type="project" value="UniProtKB-KW"/>
</dbReference>
<sequence>MSGTAAPRAREPSPPSDGSDSDRSDSVTSSYSYDSSSRSSSYSSYSSSSSSRSSIHRRRGRRRSRSRSPILKNDGHRHHAQRKFRVEGVLGDCDGTVSFEPSAFLPSVLGDIPRPPPCIPRNRDGVAVLDTPEKPAGDWACGVCSNINSQQRDDCYRCGCHFTESLLATPSYEVCITRLPPGVSVSAVEKALRRTVPEGCVPYIAVDEKKSLVFAQFASVEDATKYLVSRRCELEVTAADGGGGQRTRLSFSLDPHPQPSLEDVAAEAAQAAAAADREKRETVLVAAAVPRFLWPHTWNPPSSFPSVEKHKTFLSTMSAYWDHLADEQKRYYEAEVRKALMQAVSPTEATTLKPSSTPEAAVTAAIHSHNTPSATAASSSTAPSGVTASTAASPPSKDSPQKSTSKTSHALDGLKKRLAERKSALKKADAAGGSAAVAGTPSSTPGSTAASVRAGGGTPKNVSTPGSSGDFPAAPSCALAQMQTWGGFPVPLQYTTPADIPQSVELARVPMSVCERLLPPALLQVARMQFR</sequence>
<dbReference type="PROSITE" id="PS50199">
    <property type="entry name" value="ZF_RANBP2_2"/>
    <property type="match status" value="1"/>
</dbReference>
<reference evidence="7 8" key="1">
    <citation type="submission" date="2015-07" db="EMBL/GenBank/DDBJ databases">
        <title>High-quality genome of monoxenous trypanosomatid Leptomonas pyrrhocoris.</title>
        <authorList>
            <person name="Flegontov P."/>
            <person name="Butenko A."/>
            <person name="Firsov S."/>
            <person name="Vlcek C."/>
            <person name="Logacheva M.D."/>
            <person name="Field M."/>
            <person name="Filatov D."/>
            <person name="Flegontova O."/>
            <person name="Gerasimov E."/>
            <person name="Jackson A.P."/>
            <person name="Kelly S."/>
            <person name="Opperdoes F."/>
            <person name="O'Reilly A."/>
            <person name="Votypka J."/>
            <person name="Yurchenko V."/>
            <person name="Lukes J."/>
        </authorList>
    </citation>
    <scope>NUCLEOTIDE SEQUENCE [LARGE SCALE GENOMIC DNA]</scope>
    <source>
        <strain evidence="7">H10</strain>
    </source>
</reference>
<feature type="compositionally biased region" description="Basic and acidic residues" evidence="5">
    <location>
        <begin position="412"/>
        <end position="429"/>
    </location>
</feature>
<keyword evidence="1" id="KW-0479">Metal-binding</keyword>
<evidence type="ECO:0000256" key="2">
    <source>
        <dbReference type="ARBA" id="ARBA00022771"/>
    </source>
</evidence>
<evidence type="ECO:0000259" key="6">
    <source>
        <dbReference type="PROSITE" id="PS50199"/>
    </source>
</evidence>
<evidence type="ECO:0000313" key="7">
    <source>
        <dbReference type="EMBL" id="KPA80277.1"/>
    </source>
</evidence>
<gene>
    <name evidence="7" type="ORF">ABB37_04572</name>
</gene>
<dbReference type="PROSITE" id="PS01358">
    <property type="entry name" value="ZF_RANBP2_1"/>
    <property type="match status" value="1"/>
</dbReference>
<keyword evidence="2 4" id="KW-0863">Zinc-finger</keyword>
<evidence type="ECO:0000256" key="4">
    <source>
        <dbReference type="PROSITE-ProRule" id="PRU00322"/>
    </source>
</evidence>
<feature type="compositionally biased region" description="Low complexity" evidence="5">
    <location>
        <begin position="371"/>
        <end position="398"/>
    </location>
</feature>
<dbReference type="EMBL" id="LGTL01000008">
    <property type="protein sequence ID" value="KPA80277.1"/>
    <property type="molecule type" value="Genomic_DNA"/>
</dbReference>
<proteinExistence type="predicted"/>
<name>A0A0M9G1I0_LEPPY</name>
<dbReference type="Proteomes" id="UP000037923">
    <property type="component" value="Unassembled WGS sequence"/>
</dbReference>
<feature type="compositionally biased region" description="Low complexity" evidence="5">
    <location>
        <begin position="26"/>
        <end position="53"/>
    </location>
</feature>
<keyword evidence="8" id="KW-1185">Reference proteome</keyword>
<organism evidence="7 8">
    <name type="scientific">Leptomonas pyrrhocoris</name>
    <name type="common">Firebug parasite</name>
    <dbReference type="NCBI Taxonomy" id="157538"/>
    <lineage>
        <taxon>Eukaryota</taxon>
        <taxon>Discoba</taxon>
        <taxon>Euglenozoa</taxon>
        <taxon>Kinetoplastea</taxon>
        <taxon>Metakinetoplastina</taxon>
        <taxon>Trypanosomatida</taxon>
        <taxon>Trypanosomatidae</taxon>
        <taxon>Leishmaniinae</taxon>
        <taxon>Leptomonas</taxon>
    </lineage>
</organism>
<dbReference type="SUPFAM" id="SSF90209">
    <property type="entry name" value="Ran binding protein zinc finger-like"/>
    <property type="match status" value="1"/>
</dbReference>
<feature type="region of interest" description="Disordered" evidence="5">
    <location>
        <begin position="1"/>
        <end position="82"/>
    </location>
</feature>
<protein>
    <recommendedName>
        <fullName evidence="6">RanBP2-type domain-containing protein</fullName>
    </recommendedName>
</protein>
<dbReference type="GeneID" id="26904863"/>
<evidence type="ECO:0000313" key="8">
    <source>
        <dbReference type="Proteomes" id="UP000037923"/>
    </source>
</evidence>
<evidence type="ECO:0000256" key="5">
    <source>
        <dbReference type="SAM" id="MobiDB-lite"/>
    </source>
</evidence>
<feature type="region of interest" description="Disordered" evidence="5">
    <location>
        <begin position="369"/>
        <end position="470"/>
    </location>
</feature>
<feature type="domain" description="RanBP2-type" evidence="6">
    <location>
        <begin position="135"/>
        <end position="159"/>
    </location>
</feature>
<dbReference type="OMA" id="RFLWPHT"/>
<evidence type="ECO:0000256" key="3">
    <source>
        <dbReference type="ARBA" id="ARBA00022833"/>
    </source>
</evidence>
<comment type="caution">
    <text evidence="7">The sequence shown here is derived from an EMBL/GenBank/DDBJ whole genome shotgun (WGS) entry which is preliminary data.</text>
</comment>
<dbReference type="VEuPathDB" id="TriTrypDB:LpyrH10_08_0210"/>
<dbReference type="RefSeq" id="XP_015658716.1">
    <property type="nucleotide sequence ID" value="XM_015802272.1"/>
</dbReference>
<evidence type="ECO:0000256" key="1">
    <source>
        <dbReference type="ARBA" id="ARBA00022723"/>
    </source>
</evidence>
<dbReference type="InterPro" id="IPR036443">
    <property type="entry name" value="Znf_RanBP2_sf"/>
</dbReference>
<dbReference type="AlphaFoldDB" id="A0A0M9G1I0"/>